<keyword evidence="2" id="KW-1185">Reference proteome</keyword>
<organism evidence="1 2">
    <name type="scientific">Naganishia liquefaciens</name>
    <dbReference type="NCBI Taxonomy" id="104408"/>
    <lineage>
        <taxon>Eukaryota</taxon>
        <taxon>Fungi</taxon>
        <taxon>Dikarya</taxon>
        <taxon>Basidiomycota</taxon>
        <taxon>Agaricomycotina</taxon>
        <taxon>Tremellomycetes</taxon>
        <taxon>Filobasidiales</taxon>
        <taxon>Filobasidiaceae</taxon>
        <taxon>Naganishia</taxon>
    </lineage>
</organism>
<protein>
    <submittedName>
        <fullName evidence="1">Uncharacterized protein</fullName>
    </submittedName>
</protein>
<sequence>MSIPQHQGLRIKVFAIGSMRAFADAWIFNIGAPGSLMGWSSSFDMLESSTTAFEVMALPEDRAARLEKSVRLGTSPEGAQSLA</sequence>
<evidence type="ECO:0000313" key="2">
    <source>
        <dbReference type="Proteomes" id="UP000620104"/>
    </source>
</evidence>
<dbReference type="EMBL" id="BLZA01000019">
    <property type="protein sequence ID" value="GHJ86967.1"/>
    <property type="molecule type" value="Genomic_DNA"/>
</dbReference>
<reference evidence="1" key="1">
    <citation type="submission" date="2020-07" db="EMBL/GenBank/DDBJ databases">
        <title>Draft Genome Sequence of a Deep-Sea Yeast, Naganishia (Cryptococcus) liquefaciens strain N6.</title>
        <authorList>
            <person name="Han Y.W."/>
            <person name="Kajitani R."/>
            <person name="Morimoto H."/>
            <person name="Parhat M."/>
            <person name="Tsubouchi H."/>
            <person name="Bakenova O."/>
            <person name="Ogata M."/>
            <person name="Argunhan B."/>
            <person name="Aoki R."/>
            <person name="Kajiwara S."/>
            <person name="Itoh T."/>
            <person name="Iwasaki H."/>
        </authorList>
    </citation>
    <scope>NUCLEOTIDE SEQUENCE</scope>
    <source>
        <strain evidence="1">N6</strain>
    </source>
</reference>
<gene>
    <name evidence="1" type="ORF">NliqN6_3369</name>
</gene>
<dbReference type="AlphaFoldDB" id="A0A8H3YG81"/>
<dbReference type="Proteomes" id="UP000620104">
    <property type="component" value="Unassembled WGS sequence"/>
</dbReference>
<accession>A0A8H3YG81</accession>
<proteinExistence type="predicted"/>
<evidence type="ECO:0000313" key="1">
    <source>
        <dbReference type="EMBL" id="GHJ86967.1"/>
    </source>
</evidence>
<name>A0A8H3YG81_9TREE</name>
<comment type="caution">
    <text evidence="1">The sequence shown here is derived from an EMBL/GenBank/DDBJ whole genome shotgun (WGS) entry which is preliminary data.</text>
</comment>